<organism evidence="1 2">
    <name type="scientific">Cylindrospermopsis raciborskii CENA302</name>
    <dbReference type="NCBI Taxonomy" id="1170768"/>
    <lineage>
        <taxon>Bacteria</taxon>
        <taxon>Bacillati</taxon>
        <taxon>Cyanobacteriota</taxon>
        <taxon>Cyanophyceae</taxon>
        <taxon>Nostocales</taxon>
        <taxon>Aphanizomenonaceae</taxon>
        <taxon>Cylindrospermopsis</taxon>
    </lineage>
</organism>
<accession>A0A9Q5WBG2</accession>
<dbReference type="AlphaFoldDB" id="A0A9Q5WBG2"/>
<dbReference type="SUPFAM" id="SSF88723">
    <property type="entry name" value="PIN domain-like"/>
    <property type="match status" value="1"/>
</dbReference>
<comment type="caution">
    <text evidence="1">The sequence shown here is derived from an EMBL/GenBank/DDBJ whole genome shotgun (WGS) entry which is preliminary data.</text>
</comment>
<evidence type="ECO:0000313" key="1">
    <source>
        <dbReference type="EMBL" id="OPH11156.1"/>
    </source>
</evidence>
<name>A0A9Q5WBG2_9CYAN</name>
<dbReference type="InterPro" id="IPR039018">
    <property type="entry name" value="VapC20-like"/>
</dbReference>
<dbReference type="PANTHER" id="PTHR42188:SF1">
    <property type="entry name" value="23S RRNA-SPECIFIC ENDONUCLEASE VAPC20"/>
    <property type="match status" value="1"/>
</dbReference>
<dbReference type="PANTHER" id="PTHR42188">
    <property type="entry name" value="23S RRNA-SPECIFIC ENDONUCLEASE VAPC20"/>
    <property type="match status" value="1"/>
</dbReference>
<dbReference type="GO" id="GO:0016075">
    <property type="term" value="P:rRNA catabolic process"/>
    <property type="evidence" value="ECO:0007669"/>
    <property type="project" value="TreeGrafter"/>
</dbReference>
<dbReference type="EMBL" id="MTPU01000012">
    <property type="protein sequence ID" value="OPH11156.1"/>
    <property type="molecule type" value="Genomic_DNA"/>
</dbReference>
<evidence type="ECO:0000313" key="2">
    <source>
        <dbReference type="Proteomes" id="UP000190056"/>
    </source>
</evidence>
<protein>
    <submittedName>
        <fullName evidence="1">VapC toxin family PIN domain ribonuclease</fullName>
    </submittedName>
</protein>
<sequence length="139" mass="16108">MNQIFVDTSGWANLFIATESYHNQAKQWFLQSRQQNDQLITSNYVISELVALFYSPLRVPRPQLFQYIEAITTASYVTVIHIDLTIHDQAWQLLKNRPDKNWSLVDATSFIIMKQWKLTLGLTTDHHFEQAGLIKILGG</sequence>
<proteinExistence type="predicted"/>
<dbReference type="GO" id="GO:0004521">
    <property type="term" value="F:RNA endonuclease activity"/>
    <property type="evidence" value="ECO:0007669"/>
    <property type="project" value="InterPro"/>
</dbReference>
<gene>
    <name evidence="1" type="ORF">CENA302_01695</name>
</gene>
<dbReference type="RefSeq" id="WP_079290544.1">
    <property type="nucleotide sequence ID" value="NZ_MTPU01000012.1"/>
</dbReference>
<dbReference type="Proteomes" id="UP000190056">
    <property type="component" value="Unassembled WGS sequence"/>
</dbReference>
<dbReference type="InterPro" id="IPR029060">
    <property type="entry name" value="PIN-like_dom_sf"/>
</dbReference>
<reference evidence="1 2" key="1">
    <citation type="submission" date="2017-01" db="EMBL/GenBank/DDBJ databases">
        <authorList>
            <person name="Abreu V.A."/>
            <person name="Popin R.V."/>
            <person name="Rigonato J."/>
            <person name="Andreote A.P."/>
            <person name="Schaker P.C."/>
            <person name="Hoff-Risseti C."/>
            <person name="Alvarenga D.O."/>
            <person name="Varani A.M."/>
            <person name="Fiore M.F."/>
        </authorList>
    </citation>
    <scope>NUCLEOTIDE SEQUENCE [LARGE SCALE GENOMIC DNA]</scope>
    <source>
        <strain evidence="1 2">CENA302</strain>
    </source>
</reference>
<dbReference type="Gene3D" id="3.40.50.1010">
    <property type="entry name" value="5'-nuclease"/>
    <property type="match status" value="1"/>
</dbReference>